<dbReference type="PANTHER" id="PTHR14495">
    <property type="entry name" value="SHIELDIN COMPLEX SUBUNIT 2"/>
    <property type="match status" value="1"/>
</dbReference>
<feature type="domain" description="Shieldin complex subunit 2 first OB fold" evidence="3">
    <location>
        <begin position="249"/>
        <end position="366"/>
    </location>
</feature>
<evidence type="ECO:0000256" key="1">
    <source>
        <dbReference type="SAM" id="MobiDB-lite"/>
    </source>
</evidence>
<feature type="region of interest" description="Disordered" evidence="1">
    <location>
        <begin position="456"/>
        <end position="481"/>
    </location>
</feature>
<dbReference type="InterPro" id="IPR049507">
    <property type="entry name" value="SHLD2_OB1"/>
</dbReference>
<dbReference type="InterPro" id="IPR031589">
    <property type="entry name" value="SHLD2_C"/>
</dbReference>
<evidence type="ECO:0000259" key="3">
    <source>
        <dbReference type="Pfam" id="PF21669"/>
    </source>
</evidence>
<feature type="compositionally biased region" description="Polar residues" evidence="1">
    <location>
        <begin position="138"/>
        <end position="147"/>
    </location>
</feature>
<evidence type="ECO:0000259" key="2">
    <source>
        <dbReference type="Pfam" id="PF15793"/>
    </source>
</evidence>
<evidence type="ECO:0000313" key="4">
    <source>
        <dbReference type="Ensembl" id="ENSATEP00000052037.1"/>
    </source>
</evidence>
<dbReference type="InterPro" id="IPR029715">
    <property type="entry name" value="FAM35A"/>
</dbReference>
<dbReference type="Pfam" id="PF21669">
    <property type="entry name" value="SHLD2_OB1"/>
    <property type="match status" value="1"/>
</dbReference>
<dbReference type="Proteomes" id="UP000265040">
    <property type="component" value="Chromosome 15"/>
</dbReference>
<dbReference type="GO" id="GO:0005634">
    <property type="term" value="C:nucleus"/>
    <property type="evidence" value="ECO:0007669"/>
    <property type="project" value="TreeGrafter"/>
</dbReference>
<dbReference type="InterPro" id="IPR012340">
    <property type="entry name" value="NA-bd_OB-fold"/>
</dbReference>
<reference evidence="4" key="2">
    <citation type="submission" date="2025-08" db="UniProtKB">
        <authorList>
            <consortium name="Ensembl"/>
        </authorList>
    </citation>
    <scope>IDENTIFICATION</scope>
</reference>
<organism evidence="4 5">
    <name type="scientific">Anabas testudineus</name>
    <name type="common">Climbing perch</name>
    <name type="synonym">Anthias testudineus</name>
    <dbReference type="NCBI Taxonomy" id="64144"/>
    <lineage>
        <taxon>Eukaryota</taxon>
        <taxon>Metazoa</taxon>
        <taxon>Chordata</taxon>
        <taxon>Craniata</taxon>
        <taxon>Vertebrata</taxon>
        <taxon>Euteleostomi</taxon>
        <taxon>Actinopterygii</taxon>
        <taxon>Neopterygii</taxon>
        <taxon>Teleostei</taxon>
        <taxon>Neoteleostei</taxon>
        <taxon>Acanthomorphata</taxon>
        <taxon>Anabantaria</taxon>
        <taxon>Anabantiformes</taxon>
        <taxon>Anabantoidei</taxon>
        <taxon>Anabantidae</taxon>
        <taxon>Anabas</taxon>
    </lineage>
</organism>
<dbReference type="Ensembl" id="ENSATET00000040655.2">
    <property type="protein sequence ID" value="ENSATEP00000052037.1"/>
    <property type="gene ID" value="ENSATEG00000021903.3"/>
</dbReference>
<dbReference type="Pfam" id="PF15793">
    <property type="entry name" value="SHLD2_C"/>
    <property type="match status" value="1"/>
</dbReference>
<dbReference type="SUPFAM" id="SSF50249">
    <property type="entry name" value="Nucleic acid-binding proteins"/>
    <property type="match status" value="1"/>
</dbReference>
<sequence>MCDRPKVHVFLGAPPPSADSRVEGEDRPPAAWRHLELTWTDGRLRPATGEVENLYSDGLRAAERPLGRDMESHPEHEDQCSASLRKYLDSCFPAAQPEPDAEHQLSPAVPPPSTHTQYLTTWTLSQALVLKSRRGIHSATSPEKSTPPQTPPKHVQTPPSVSSSTPELFSPVTPSPGASAELFSQTYRTPRAEEGGVVLEATTDGVLCSQESTTTADSPTGSPSFKKARISADFRTEVTESSSITTNTGLQGPTTLLIRCDKLGLRYSVLVAVVYPCHLKEVKVKTGPSAGTYVPLASIVVTDQSGVDMKVVLWRRAAFWVLTVSPGDVLLITGLQVNEDRWRGETVLQSTFRSKLLNLGQITASTSPPGTDQSTSSLEEIKAVTVISQYLTSFILSQTINIKLMLKSSFIQNVLMFSFWSFFPSAAVWDFRVLLVKEGLTSDLLELHSTPWSSVRPLDPRDRRVQDFHPPRPARTGASSSSSLELDLDTLLSQKYSGDVELRVQVTAFHFQDAPPSQNAPQLVLDSSTPLPGILEALSGDITYTGCGRCCTELDTDPNGIYSPCYPCLPHTAVRRYYRPGVLTVSGRGSGQVCVQVPPVPLQKILNAPPDKLHRSSAPGSEVKYIQVTAERIQSLLSLPRKTFIVTIRSHFLCDENSFPINQDFTLLDLNFPD</sequence>
<feature type="compositionally biased region" description="Low complexity" evidence="1">
    <location>
        <begin position="157"/>
        <end position="166"/>
    </location>
</feature>
<accession>A0A7N6ARC3</accession>
<dbReference type="OrthoDB" id="5963585at2759"/>
<reference evidence="4" key="3">
    <citation type="submission" date="2025-09" db="UniProtKB">
        <authorList>
            <consortium name="Ensembl"/>
        </authorList>
    </citation>
    <scope>IDENTIFICATION</scope>
</reference>
<dbReference type="GO" id="GO:0010569">
    <property type="term" value="P:regulation of double-strand break repair via homologous recombination"/>
    <property type="evidence" value="ECO:0007669"/>
    <property type="project" value="TreeGrafter"/>
</dbReference>
<feature type="compositionally biased region" description="Basic and acidic residues" evidence="1">
    <location>
        <begin position="458"/>
        <end position="470"/>
    </location>
</feature>
<reference evidence="4" key="1">
    <citation type="submission" date="2021-04" db="EMBL/GenBank/DDBJ databases">
        <authorList>
            <consortium name="Wellcome Sanger Institute Data Sharing"/>
        </authorList>
    </citation>
    <scope>NUCLEOTIDE SEQUENCE [LARGE SCALE GENOMIC DNA]</scope>
</reference>
<feature type="domain" description="Shieldin complex subunit 2 C-terminal" evidence="2">
    <location>
        <begin position="503"/>
        <end position="670"/>
    </location>
</feature>
<dbReference type="AlphaFoldDB" id="A0A7N6ARC3"/>
<evidence type="ECO:0008006" key="6">
    <source>
        <dbReference type="Google" id="ProtNLM"/>
    </source>
</evidence>
<feature type="region of interest" description="Disordered" evidence="1">
    <location>
        <begin position="94"/>
        <end position="116"/>
    </location>
</feature>
<evidence type="ECO:0000313" key="5">
    <source>
        <dbReference type="Proteomes" id="UP000265040"/>
    </source>
</evidence>
<name>A0A7N6ARC3_ANATE</name>
<dbReference type="GO" id="GO:0035861">
    <property type="term" value="C:site of double-strand break"/>
    <property type="evidence" value="ECO:0007669"/>
    <property type="project" value="TreeGrafter"/>
</dbReference>
<dbReference type="PANTHER" id="PTHR14495:SF2">
    <property type="entry name" value="SHIELDIN COMPLEX SUBUNIT 2"/>
    <property type="match status" value="1"/>
</dbReference>
<protein>
    <recommendedName>
        <fullName evidence="6">Shieldin complex subunit 2 C-terminal domain-containing protein</fullName>
    </recommendedName>
</protein>
<proteinExistence type="predicted"/>
<dbReference type="Gene3D" id="2.40.50.140">
    <property type="entry name" value="Nucleic acid-binding proteins"/>
    <property type="match status" value="1"/>
</dbReference>
<feature type="region of interest" description="Disordered" evidence="1">
    <location>
        <begin position="136"/>
        <end position="180"/>
    </location>
</feature>
<keyword evidence="5" id="KW-1185">Reference proteome</keyword>
<dbReference type="GeneTree" id="ENSGT00390000003133"/>